<keyword evidence="3 6" id="KW-0560">Oxidoreductase</keyword>
<dbReference type="InterPro" id="IPR036249">
    <property type="entry name" value="Thioredoxin-like_sf"/>
</dbReference>
<dbReference type="Pfam" id="PF00578">
    <property type="entry name" value="AhpC-TSA"/>
    <property type="match status" value="1"/>
</dbReference>
<dbReference type="SUPFAM" id="SSF52833">
    <property type="entry name" value="Thioredoxin-like"/>
    <property type="match status" value="1"/>
</dbReference>
<reference evidence="9" key="1">
    <citation type="submission" date="2025-08" db="UniProtKB">
        <authorList>
            <consortium name="Ensembl"/>
        </authorList>
    </citation>
    <scope>IDENTIFICATION</scope>
</reference>
<dbReference type="InterPro" id="IPR000866">
    <property type="entry name" value="AhpC/TSA"/>
</dbReference>
<comment type="similarity">
    <text evidence="5">Belongs to the peroxiredoxin family. Prx6 subfamily.</text>
</comment>
<keyword evidence="2 6" id="KW-0049">Antioxidant</keyword>
<proteinExistence type="inferred from homology"/>
<evidence type="ECO:0000256" key="2">
    <source>
        <dbReference type="ARBA" id="ARBA00022862"/>
    </source>
</evidence>
<evidence type="ECO:0000313" key="10">
    <source>
        <dbReference type="Proteomes" id="UP000694701"/>
    </source>
</evidence>
<evidence type="ECO:0000313" key="9">
    <source>
        <dbReference type="Ensembl" id="ENSCCRP00020075394.1"/>
    </source>
</evidence>
<evidence type="ECO:0000256" key="4">
    <source>
        <dbReference type="ARBA" id="ARBA00023284"/>
    </source>
</evidence>
<protein>
    <submittedName>
        <fullName evidence="9">Peroxiredoxin 6</fullName>
    </submittedName>
</protein>
<evidence type="ECO:0000256" key="5">
    <source>
        <dbReference type="ARBA" id="ARBA00025719"/>
    </source>
</evidence>
<evidence type="ECO:0000256" key="6">
    <source>
        <dbReference type="PIRNR" id="PIRNR000239"/>
    </source>
</evidence>
<evidence type="ECO:0000259" key="8">
    <source>
        <dbReference type="PROSITE" id="PS51352"/>
    </source>
</evidence>
<feature type="domain" description="Thioredoxin" evidence="8">
    <location>
        <begin position="4"/>
        <end position="138"/>
    </location>
</feature>
<dbReference type="Gene3D" id="3.40.30.10">
    <property type="entry name" value="Glutaredoxin"/>
    <property type="match status" value="1"/>
</dbReference>
<dbReference type="AlphaFoldDB" id="A0A8C2I8H0"/>
<dbReference type="PANTHER" id="PTHR43503">
    <property type="entry name" value="MCG48959-RELATED"/>
    <property type="match status" value="1"/>
</dbReference>
<dbReference type="FunFam" id="3.40.30.10:FF:000011">
    <property type="entry name" value="Peroxiredoxin PRX1"/>
    <property type="match status" value="1"/>
</dbReference>
<feature type="active site" description="Cysteine sulfenic acid (-SOH) intermediate; for peroxidase activity" evidence="7">
    <location>
        <position position="46"/>
    </location>
</feature>
<dbReference type="Ensembl" id="ENSCCRT00020082683.1">
    <property type="protein sequence ID" value="ENSCCRP00020075394.1"/>
    <property type="gene ID" value="ENSCCRG00020035130.1"/>
</dbReference>
<evidence type="ECO:0000256" key="7">
    <source>
        <dbReference type="PIRSR" id="PIRSR000239-1"/>
    </source>
</evidence>
<dbReference type="PIRSF" id="PIRSF000239">
    <property type="entry name" value="AHPC"/>
    <property type="match status" value="1"/>
</dbReference>
<comment type="function">
    <text evidence="6">Thiol-specific peroxidase that catalyzes the reduction of hydrogen peroxide and organic hydroperoxides to water and alcohols, respectively.</text>
</comment>
<dbReference type="GO" id="GO:0005739">
    <property type="term" value="C:mitochondrion"/>
    <property type="evidence" value="ECO:0007669"/>
    <property type="project" value="TreeGrafter"/>
</dbReference>
<dbReference type="Gene3D" id="3.30.1020.10">
    <property type="entry name" value="Antioxidant, Horf6, Chain A, domain2"/>
    <property type="match status" value="1"/>
</dbReference>
<dbReference type="PANTHER" id="PTHR43503:SF4">
    <property type="entry name" value="PEROXIREDOXIN-6"/>
    <property type="match status" value="1"/>
</dbReference>
<sequence>MPGILLGDVLPNFEAETTIGKIKFHEFLGNSWGILFSHPRDFTPVCTTELARAAKLHDEFKKRDVKMIALSIDSVEDHRKWSEDIMSFNQDKTCCPVPFPIIADDKRELSVLLGMLDPDERDKDGMPLTARCVSFHRNHAFMIIIQNITSFFLCGRDYECGKKFICIHFSSPPFLFKPGQEVMVIPSLSDEEANKLFPAGFTLKEVPSGKKYIRYTKP</sequence>
<evidence type="ECO:0000256" key="1">
    <source>
        <dbReference type="ARBA" id="ARBA00022559"/>
    </source>
</evidence>
<dbReference type="GO" id="GO:0004601">
    <property type="term" value="F:peroxidase activity"/>
    <property type="evidence" value="ECO:0007669"/>
    <property type="project" value="UniProtKB-UniRule"/>
</dbReference>
<keyword evidence="1 6" id="KW-0575">Peroxidase</keyword>
<evidence type="ECO:0000256" key="3">
    <source>
        <dbReference type="ARBA" id="ARBA00023002"/>
    </source>
</evidence>
<dbReference type="InterPro" id="IPR013766">
    <property type="entry name" value="Thioredoxin_domain"/>
</dbReference>
<dbReference type="Proteomes" id="UP000694701">
    <property type="component" value="Unplaced"/>
</dbReference>
<accession>A0A8C2I8H0</accession>
<dbReference type="InterPro" id="IPR024706">
    <property type="entry name" value="Peroxiredoxin_AhpC-typ"/>
</dbReference>
<name>A0A8C2I8H0_CYPCA</name>
<dbReference type="GO" id="GO:0005829">
    <property type="term" value="C:cytosol"/>
    <property type="evidence" value="ECO:0007669"/>
    <property type="project" value="TreeGrafter"/>
</dbReference>
<dbReference type="PROSITE" id="PS51352">
    <property type="entry name" value="THIOREDOXIN_2"/>
    <property type="match status" value="1"/>
</dbReference>
<dbReference type="GO" id="GO:0045454">
    <property type="term" value="P:cell redox homeostasis"/>
    <property type="evidence" value="ECO:0007669"/>
    <property type="project" value="TreeGrafter"/>
</dbReference>
<organism evidence="9 10">
    <name type="scientific">Cyprinus carpio</name>
    <name type="common">Common carp</name>
    <dbReference type="NCBI Taxonomy" id="7962"/>
    <lineage>
        <taxon>Eukaryota</taxon>
        <taxon>Metazoa</taxon>
        <taxon>Chordata</taxon>
        <taxon>Craniata</taxon>
        <taxon>Vertebrata</taxon>
        <taxon>Euteleostomi</taxon>
        <taxon>Actinopterygii</taxon>
        <taxon>Neopterygii</taxon>
        <taxon>Teleostei</taxon>
        <taxon>Ostariophysi</taxon>
        <taxon>Cypriniformes</taxon>
        <taxon>Cyprinidae</taxon>
        <taxon>Cyprininae</taxon>
        <taxon>Cyprinus</taxon>
    </lineage>
</organism>
<keyword evidence="4 6" id="KW-0676">Redox-active center</keyword>